<name>A4ZYW0_BACIU</name>
<dbReference type="SMART" id="SM00530">
    <property type="entry name" value="HTH_XRE"/>
    <property type="match status" value="1"/>
</dbReference>
<dbReference type="GO" id="GO:0003677">
    <property type="term" value="F:DNA binding"/>
    <property type="evidence" value="ECO:0007669"/>
    <property type="project" value="UniProtKB-KW"/>
</dbReference>
<accession>A4ZYW0</accession>
<dbReference type="AlphaFoldDB" id="A4ZYW0"/>
<dbReference type="RefSeq" id="WP_052475769.1">
    <property type="nucleotide sequence ID" value="NZ_BSEE01000009.1"/>
</dbReference>
<dbReference type="PANTHER" id="PTHR46797">
    <property type="entry name" value="HTH-TYPE TRANSCRIPTIONAL REGULATOR"/>
    <property type="match status" value="1"/>
</dbReference>
<keyword evidence="1 3" id="KW-0238">DNA-binding</keyword>
<proteinExistence type="predicted"/>
<dbReference type="GO" id="GO:0003700">
    <property type="term" value="F:DNA-binding transcription factor activity"/>
    <property type="evidence" value="ECO:0007669"/>
    <property type="project" value="TreeGrafter"/>
</dbReference>
<evidence type="ECO:0000259" key="2">
    <source>
        <dbReference type="PROSITE" id="PS50943"/>
    </source>
</evidence>
<feature type="domain" description="HTH cro/C1-type" evidence="2">
    <location>
        <begin position="13"/>
        <end position="68"/>
    </location>
</feature>
<sequence length="129" mass="14939">MTRKGKFKFSDYLRQLRKMRQLTLEKAAEESGVSAGYISMLETGKKEYPTAKTLKKLAKAYNIPHDQLLTMIGYITEQEERSGGEKRAEDSSLFIFDLKGLTDEDIKDLEKQIELLKLRAQFKNNEKKD</sequence>
<evidence type="ECO:0000256" key="1">
    <source>
        <dbReference type="ARBA" id="ARBA00023125"/>
    </source>
</evidence>
<keyword evidence="3" id="KW-0614">Plasmid</keyword>
<dbReference type="InterPro" id="IPR050807">
    <property type="entry name" value="TransReg_Diox_bact_type"/>
</dbReference>
<dbReference type="SMR" id="A4ZYW0"/>
<dbReference type="InterPro" id="IPR001387">
    <property type="entry name" value="Cro/C1-type_HTH"/>
</dbReference>
<dbReference type="SUPFAM" id="SSF47413">
    <property type="entry name" value="lambda repressor-like DNA-binding domains"/>
    <property type="match status" value="1"/>
</dbReference>
<reference evidence="3" key="1">
    <citation type="journal article" date="2008" name="Russ. J. Genet.">
        <title>Molecular analysis of some genes from plasmid p19 of the Bacillus subtilis 19 soil strain involved in conjugation.</title>
        <authorList>
            <person name="Poluektova E.U."/>
            <person name="Gagarina E.Y."/>
            <person name="Shilovskii I.P."/>
            <person name="Fedorina E.A."/>
            <person name="Nezametdinova V.Z."/>
            <person name="Rodionova S.A."/>
            <person name="Prozorov A.A."/>
        </authorList>
    </citation>
    <scope>NUCLEOTIDE SEQUENCE</scope>
    <source>
        <strain evidence="3">19</strain>
        <plasmid evidence="3">p19</plasmid>
    </source>
</reference>
<dbReference type="InterPro" id="IPR010982">
    <property type="entry name" value="Lambda_DNA-bd_dom_sf"/>
</dbReference>
<organism evidence="3">
    <name type="scientific">Bacillus subtilis</name>
    <dbReference type="NCBI Taxonomy" id="1423"/>
    <lineage>
        <taxon>Bacteria</taxon>
        <taxon>Bacillati</taxon>
        <taxon>Bacillota</taxon>
        <taxon>Bacilli</taxon>
        <taxon>Bacillales</taxon>
        <taxon>Bacillaceae</taxon>
        <taxon>Bacillus</taxon>
    </lineage>
</organism>
<protein>
    <submittedName>
        <fullName evidence="3">DNA-binding protein</fullName>
    </submittedName>
</protein>
<dbReference type="PROSITE" id="PS50943">
    <property type="entry name" value="HTH_CROC1"/>
    <property type="match status" value="1"/>
</dbReference>
<dbReference type="Pfam" id="PF01381">
    <property type="entry name" value="HTH_3"/>
    <property type="match status" value="1"/>
</dbReference>
<evidence type="ECO:0000313" key="3">
    <source>
        <dbReference type="EMBL" id="ABP52080.1"/>
    </source>
</evidence>
<dbReference type="CDD" id="cd00093">
    <property type="entry name" value="HTH_XRE"/>
    <property type="match status" value="1"/>
</dbReference>
<geneLocation type="plasmid" evidence="3">
    <name>p19</name>
</geneLocation>
<dbReference type="EMBL" id="EF506610">
    <property type="protein sequence ID" value="ABP52080.1"/>
    <property type="molecule type" value="Genomic_DNA"/>
</dbReference>
<dbReference type="Gene3D" id="1.10.260.40">
    <property type="entry name" value="lambda repressor-like DNA-binding domains"/>
    <property type="match status" value="1"/>
</dbReference>
<dbReference type="GO" id="GO:0005829">
    <property type="term" value="C:cytosol"/>
    <property type="evidence" value="ECO:0007669"/>
    <property type="project" value="TreeGrafter"/>
</dbReference>
<dbReference type="PANTHER" id="PTHR46797:SF1">
    <property type="entry name" value="METHYLPHOSPHONATE SYNTHASE"/>
    <property type="match status" value="1"/>
</dbReference>